<dbReference type="Pfam" id="PF00155">
    <property type="entry name" value="Aminotran_1_2"/>
    <property type="match status" value="1"/>
</dbReference>
<dbReference type="EMBL" id="CAMGYJ010000009">
    <property type="protein sequence ID" value="CAI0476693.1"/>
    <property type="molecule type" value="Genomic_DNA"/>
</dbReference>
<evidence type="ECO:0000256" key="2">
    <source>
        <dbReference type="ARBA" id="ARBA00022898"/>
    </source>
</evidence>
<gene>
    <name evidence="4" type="ORF">LITE_LOCUS40888</name>
</gene>
<dbReference type="SUPFAM" id="SSF53383">
    <property type="entry name" value="PLP-dependent transferases"/>
    <property type="match status" value="1"/>
</dbReference>
<dbReference type="InterPro" id="IPR004839">
    <property type="entry name" value="Aminotransferase_I/II_large"/>
</dbReference>
<organism evidence="4 5">
    <name type="scientific">Linum tenue</name>
    <dbReference type="NCBI Taxonomy" id="586396"/>
    <lineage>
        <taxon>Eukaryota</taxon>
        <taxon>Viridiplantae</taxon>
        <taxon>Streptophyta</taxon>
        <taxon>Embryophyta</taxon>
        <taxon>Tracheophyta</taxon>
        <taxon>Spermatophyta</taxon>
        <taxon>Magnoliopsida</taxon>
        <taxon>eudicotyledons</taxon>
        <taxon>Gunneridae</taxon>
        <taxon>Pentapetalae</taxon>
        <taxon>rosids</taxon>
        <taxon>fabids</taxon>
        <taxon>Malpighiales</taxon>
        <taxon>Linaceae</taxon>
        <taxon>Linum</taxon>
    </lineage>
</organism>
<dbReference type="AlphaFoldDB" id="A0AAV0Q2S5"/>
<comment type="subunit">
    <text evidence="1">Homodimer.</text>
</comment>
<reference evidence="4" key="1">
    <citation type="submission" date="2022-08" db="EMBL/GenBank/DDBJ databases">
        <authorList>
            <person name="Gutierrez-Valencia J."/>
        </authorList>
    </citation>
    <scope>NUCLEOTIDE SEQUENCE</scope>
</reference>
<comment type="caution">
    <text evidence="4">The sequence shown here is derived from an EMBL/GenBank/DDBJ whole genome shotgun (WGS) entry which is preliminary data.</text>
</comment>
<accession>A0AAV0Q2S5</accession>
<dbReference type="InterPro" id="IPR015422">
    <property type="entry name" value="PyrdxlP-dep_Trfase_small"/>
</dbReference>
<proteinExistence type="predicted"/>
<keyword evidence="5" id="KW-1185">Reference proteome</keyword>
<keyword evidence="2" id="KW-0663">Pyridoxal phosphate</keyword>
<dbReference type="GO" id="GO:0004069">
    <property type="term" value="F:L-aspartate:2-oxoglutarate aminotransferase activity"/>
    <property type="evidence" value="ECO:0007669"/>
    <property type="project" value="TreeGrafter"/>
</dbReference>
<dbReference type="GO" id="GO:0006520">
    <property type="term" value="P:amino acid metabolic process"/>
    <property type="evidence" value="ECO:0007669"/>
    <property type="project" value="TreeGrafter"/>
</dbReference>
<protein>
    <recommendedName>
        <fullName evidence="3">Aminotransferase class I/classII large domain-containing protein</fullName>
    </recommendedName>
</protein>
<dbReference type="Gene3D" id="3.90.1150.10">
    <property type="entry name" value="Aspartate Aminotransferase, domain 1"/>
    <property type="match status" value="1"/>
</dbReference>
<evidence type="ECO:0000313" key="5">
    <source>
        <dbReference type="Proteomes" id="UP001154282"/>
    </source>
</evidence>
<evidence type="ECO:0000313" key="4">
    <source>
        <dbReference type="EMBL" id="CAI0476693.1"/>
    </source>
</evidence>
<dbReference type="Proteomes" id="UP001154282">
    <property type="component" value="Unassembled WGS sequence"/>
</dbReference>
<dbReference type="InterPro" id="IPR050478">
    <property type="entry name" value="Ethylene_sulfur-biosynth"/>
</dbReference>
<dbReference type="PANTHER" id="PTHR43795:SF85">
    <property type="entry name" value="AMINOTRANSFERASE ACS10-RELATED"/>
    <property type="match status" value="1"/>
</dbReference>
<dbReference type="InterPro" id="IPR015424">
    <property type="entry name" value="PyrdxlP-dep_Trfase"/>
</dbReference>
<dbReference type="GO" id="GO:0030170">
    <property type="term" value="F:pyridoxal phosphate binding"/>
    <property type="evidence" value="ECO:0007669"/>
    <property type="project" value="InterPro"/>
</dbReference>
<feature type="domain" description="Aminotransferase class I/classII large" evidence="3">
    <location>
        <begin position="19"/>
        <end position="68"/>
    </location>
</feature>
<evidence type="ECO:0000259" key="3">
    <source>
        <dbReference type="Pfam" id="PF00155"/>
    </source>
</evidence>
<dbReference type="GO" id="GO:0008793">
    <property type="term" value="F:aromatic-amino-acid transaminase activity"/>
    <property type="evidence" value="ECO:0007669"/>
    <property type="project" value="TreeGrafter"/>
</dbReference>
<evidence type="ECO:0000256" key="1">
    <source>
        <dbReference type="ARBA" id="ARBA00011738"/>
    </source>
</evidence>
<name>A0AAV0Q2S5_9ROSI</name>
<dbReference type="PANTHER" id="PTHR43795">
    <property type="entry name" value="BIFUNCTIONAL ASPARTATE AMINOTRANSFERASE AND GLUTAMATE/ASPARTATE-PREPHENATE AMINOTRANSFERASE-RELATED"/>
    <property type="match status" value="1"/>
</dbReference>
<sequence>MRREQWWVLVLGWLNSEKGELELWDKLLNTGKVSVTPGSCCHCIELGWFRFCFASLTEREIPAVLERI</sequence>